<dbReference type="PANTHER" id="PTHR36343:SF1">
    <property type="entry name" value="EXPRESSED PROTEIN"/>
    <property type="match status" value="1"/>
</dbReference>
<evidence type="ECO:0000313" key="4">
    <source>
        <dbReference type="Proteomes" id="UP000660262"/>
    </source>
</evidence>
<evidence type="ECO:0000256" key="1">
    <source>
        <dbReference type="SAM" id="MobiDB-lite"/>
    </source>
</evidence>
<dbReference type="EMBL" id="BNJQ01000014">
    <property type="protein sequence ID" value="GHP06973.1"/>
    <property type="molecule type" value="Genomic_DNA"/>
</dbReference>
<organism evidence="3 4">
    <name type="scientific">Pycnococcus provasolii</name>
    <dbReference type="NCBI Taxonomy" id="41880"/>
    <lineage>
        <taxon>Eukaryota</taxon>
        <taxon>Viridiplantae</taxon>
        <taxon>Chlorophyta</taxon>
        <taxon>Pseudoscourfieldiophyceae</taxon>
        <taxon>Pseudoscourfieldiales</taxon>
        <taxon>Pycnococcaceae</taxon>
        <taxon>Pycnococcus</taxon>
    </lineage>
</organism>
<keyword evidence="4" id="KW-1185">Reference proteome</keyword>
<dbReference type="GO" id="GO:0009507">
    <property type="term" value="C:chloroplast"/>
    <property type="evidence" value="ECO:0007669"/>
    <property type="project" value="TreeGrafter"/>
</dbReference>
<dbReference type="PANTHER" id="PTHR36343">
    <property type="entry name" value="EXPRESSED PROTEIN"/>
    <property type="match status" value="1"/>
</dbReference>
<evidence type="ECO:0000256" key="2">
    <source>
        <dbReference type="SAM" id="Phobius"/>
    </source>
</evidence>
<keyword evidence="2" id="KW-1133">Transmembrane helix</keyword>
<gene>
    <name evidence="3" type="ORF">PPROV_000571700</name>
</gene>
<protein>
    <submittedName>
        <fullName evidence="3">Uncharacterized protein</fullName>
    </submittedName>
</protein>
<accession>A0A830HK51</accession>
<feature type="region of interest" description="Disordered" evidence="1">
    <location>
        <begin position="63"/>
        <end position="89"/>
    </location>
</feature>
<keyword evidence="2" id="KW-0472">Membrane</keyword>
<dbReference type="Proteomes" id="UP000660262">
    <property type="component" value="Unassembled WGS sequence"/>
</dbReference>
<dbReference type="AlphaFoldDB" id="A0A830HK51"/>
<reference evidence="3" key="1">
    <citation type="submission" date="2020-10" db="EMBL/GenBank/DDBJ databases">
        <title>Unveiling of a novel bifunctional photoreceptor, Dualchrome1, isolated from a cosmopolitan green alga.</title>
        <authorList>
            <person name="Suzuki S."/>
            <person name="Kawachi M."/>
        </authorList>
    </citation>
    <scope>NUCLEOTIDE SEQUENCE</scope>
    <source>
        <strain evidence="3">NIES 2893</strain>
    </source>
</reference>
<proteinExistence type="predicted"/>
<feature type="transmembrane region" description="Helical" evidence="2">
    <location>
        <begin position="99"/>
        <end position="123"/>
    </location>
</feature>
<keyword evidence="2" id="KW-0812">Transmembrane</keyword>
<name>A0A830HK51_9CHLO</name>
<comment type="caution">
    <text evidence="3">The sequence shown here is derived from an EMBL/GenBank/DDBJ whole genome shotgun (WGS) entry which is preliminary data.</text>
</comment>
<evidence type="ECO:0000313" key="3">
    <source>
        <dbReference type="EMBL" id="GHP06973.1"/>
    </source>
</evidence>
<sequence length="128" mass="13649">MSMMATTTTTARVASKPVARSCRRRANCYSPASTANRASARTERRLGVATKAARTGRNVVCIMGGDGDGQPKLTRDKEPEEAWLSKAEKEGKSPFEDPLAIAFIVGVTLPLVIVFFALATGVVSPPPR</sequence>
<dbReference type="OrthoDB" id="7333885at2759"/>